<evidence type="ECO:0000259" key="1">
    <source>
        <dbReference type="Pfam" id="PF13761"/>
    </source>
</evidence>
<dbReference type="STRING" id="113562.SAMN04489716_2202"/>
<dbReference type="OrthoDB" id="2448833at2"/>
<feature type="domain" description="DUF4166" evidence="1">
    <location>
        <begin position="16"/>
        <end position="199"/>
    </location>
</feature>
<dbReference type="EMBL" id="LT629758">
    <property type="protein sequence ID" value="SDS99545.1"/>
    <property type="molecule type" value="Genomic_DNA"/>
</dbReference>
<evidence type="ECO:0000313" key="2">
    <source>
        <dbReference type="EMBL" id="SDS99545.1"/>
    </source>
</evidence>
<sequence length="223" mass="25232">MTSVFQQAMGDEFDRLHPRLQRRFGVDGDRDQGCVGTGVMDRVWRGAAFTVPFLHFGTLRHILFPETGTGIPFTIENYAYRDTYARPTLTFVRTFQVRPHRRRRFDATMVYDPARNVVIDYLGTTQHLAVDLDVSTDGTGGLRLRSTAQTFRGGVRCPGPLTGDAEVHETWDPDADCFRIRVTVTNRRLGPLFGYHGTFTTRYVPSGTPVPAAVRPLRENPPW</sequence>
<reference evidence="2 3" key="1">
    <citation type="submission" date="2016-10" db="EMBL/GenBank/DDBJ databases">
        <authorList>
            <person name="de Groot N.N."/>
        </authorList>
    </citation>
    <scope>NUCLEOTIDE SEQUENCE [LARGE SCALE GENOMIC DNA]</scope>
    <source>
        <strain evidence="2 3">DSM 43941</strain>
    </source>
</reference>
<accession>A0A1H1WR29</accession>
<dbReference type="InterPro" id="IPR025311">
    <property type="entry name" value="DUF4166"/>
</dbReference>
<dbReference type="Proteomes" id="UP000198688">
    <property type="component" value="Chromosome I"/>
</dbReference>
<dbReference type="RefSeq" id="WP_092543957.1">
    <property type="nucleotide sequence ID" value="NZ_BOMJ01000039.1"/>
</dbReference>
<gene>
    <name evidence="2" type="ORF">SAMN04489716_2202</name>
</gene>
<evidence type="ECO:0000313" key="3">
    <source>
        <dbReference type="Proteomes" id="UP000198688"/>
    </source>
</evidence>
<proteinExistence type="predicted"/>
<protein>
    <recommendedName>
        <fullName evidence="1">DUF4166 domain-containing protein</fullName>
    </recommendedName>
</protein>
<name>A0A1H1WR29_9ACTN</name>
<organism evidence="2 3">
    <name type="scientific">Actinoplanes derwentensis</name>
    <dbReference type="NCBI Taxonomy" id="113562"/>
    <lineage>
        <taxon>Bacteria</taxon>
        <taxon>Bacillati</taxon>
        <taxon>Actinomycetota</taxon>
        <taxon>Actinomycetes</taxon>
        <taxon>Micromonosporales</taxon>
        <taxon>Micromonosporaceae</taxon>
        <taxon>Actinoplanes</taxon>
    </lineage>
</organism>
<dbReference type="AlphaFoldDB" id="A0A1H1WR29"/>
<keyword evidence="3" id="KW-1185">Reference proteome</keyword>
<dbReference type="Pfam" id="PF13761">
    <property type="entry name" value="DUF4166"/>
    <property type="match status" value="1"/>
</dbReference>